<feature type="non-terminal residue" evidence="1">
    <location>
        <position position="91"/>
    </location>
</feature>
<sequence>PEAVGGSGGVLAVLARHVLLERRPDLAEELPHHVRPPRPAARHEARRAVLDVALAWGGGLVREERHRVGRELGMRRQRRLQRGDEVVAGDG</sequence>
<organism evidence="1">
    <name type="scientific">Tetraselmis sp. GSL018</name>
    <dbReference type="NCBI Taxonomy" id="582737"/>
    <lineage>
        <taxon>Eukaryota</taxon>
        <taxon>Viridiplantae</taxon>
        <taxon>Chlorophyta</taxon>
        <taxon>core chlorophytes</taxon>
        <taxon>Chlorodendrophyceae</taxon>
        <taxon>Chlorodendrales</taxon>
        <taxon>Chlorodendraceae</taxon>
        <taxon>Tetraselmis</taxon>
    </lineage>
</organism>
<accession>A0A061QN40</accession>
<feature type="non-terminal residue" evidence="1">
    <location>
        <position position="1"/>
    </location>
</feature>
<name>A0A061QN40_9CHLO</name>
<protein>
    <submittedName>
        <fullName evidence="1">Uncharacterized protein</fullName>
    </submittedName>
</protein>
<reference evidence="1" key="1">
    <citation type="submission" date="2014-05" db="EMBL/GenBank/DDBJ databases">
        <title>The transcriptome of the halophilic microalga Tetraselmis sp. GSL018 isolated from the Great Salt Lake, Utah.</title>
        <authorList>
            <person name="Jinkerson R.E."/>
            <person name="D'Adamo S."/>
            <person name="Posewitz M.C."/>
        </authorList>
    </citation>
    <scope>NUCLEOTIDE SEQUENCE</scope>
    <source>
        <strain evidence="1">GSL018</strain>
    </source>
</reference>
<gene>
    <name evidence="1" type="ORF">TSPGSL018_24421</name>
</gene>
<dbReference type="EMBL" id="GBEZ01024987">
    <property type="protein sequence ID" value="JAC62057.1"/>
    <property type="molecule type" value="Transcribed_RNA"/>
</dbReference>
<proteinExistence type="predicted"/>
<dbReference type="AlphaFoldDB" id="A0A061QN40"/>
<evidence type="ECO:0000313" key="1">
    <source>
        <dbReference type="EMBL" id="JAC62057.1"/>
    </source>
</evidence>